<dbReference type="GO" id="GO:0016740">
    <property type="term" value="F:transferase activity"/>
    <property type="evidence" value="ECO:0007669"/>
    <property type="project" value="UniProtKB-KW"/>
</dbReference>
<dbReference type="SUPFAM" id="SSF53756">
    <property type="entry name" value="UDP-Glycosyltransferase/glycogen phosphorylase"/>
    <property type="match status" value="1"/>
</dbReference>
<keyword evidence="2 5" id="KW-0808">Transferase</keyword>
<evidence type="ECO:0000256" key="1">
    <source>
        <dbReference type="ARBA" id="ARBA00022676"/>
    </source>
</evidence>
<evidence type="ECO:0000259" key="4">
    <source>
        <dbReference type="Pfam" id="PF13439"/>
    </source>
</evidence>
<keyword evidence="1" id="KW-0328">Glycosyltransferase</keyword>
<dbReference type="Pfam" id="PF13439">
    <property type="entry name" value="Glyco_transf_4"/>
    <property type="match status" value="1"/>
</dbReference>
<accession>A0ABN6TDS0</accession>
<reference evidence="5" key="1">
    <citation type="submission" date="2022-11" db="EMBL/GenBank/DDBJ databases">
        <title>Isolation and characterization of PLA-degrading bacterium Massilia sp. from Antarctic soil.</title>
        <authorList>
            <person name="Sato K."/>
            <person name="Gomez-Fuentes C."/>
            <person name="Ahmad S.A."/>
            <person name="Zulkharnain A."/>
        </authorList>
    </citation>
    <scope>NUCLEOTIDE SEQUENCE</scope>
    <source>
        <strain evidence="5">N-3</strain>
    </source>
</reference>
<dbReference type="EMBL" id="AP026966">
    <property type="protein sequence ID" value="BDT60327.1"/>
    <property type="molecule type" value="Genomic_DNA"/>
</dbReference>
<evidence type="ECO:0000313" key="6">
    <source>
        <dbReference type="Proteomes" id="UP001163336"/>
    </source>
</evidence>
<dbReference type="Proteomes" id="UP001163336">
    <property type="component" value="Chromosome"/>
</dbReference>
<evidence type="ECO:0000256" key="2">
    <source>
        <dbReference type="ARBA" id="ARBA00022679"/>
    </source>
</evidence>
<organism evidence="5 6">
    <name type="scientific">Massilia varians</name>
    <dbReference type="NCBI Taxonomy" id="457921"/>
    <lineage>
        <taxon>Bacteria</taxon>
        <taxon>Pseudomonadati</taxon>
        <taxon>Pseudomonadota</taxon>
        <taxon>Betaproteobacteria</taxon>
        <taxon>Burkholderiales</taxon>
        <taxon>Oxalobacteraceae</taxon>
        <taxon>Telluria group</taxon>
        <taxon>Massilia</taxon>
    </lineage>
</organism>
<dbReference type="RefSeq" id="WP_281909393.1">
    <property type="nucleotide sequence ID" value="NZ_AP026966.1"/>
</dbReference>
<feature type="domain" description="Glycosyltransferase subfamily 4-like N-terminal" evidence="4">
    <location>
        <begin position="66"/>
        <end position="243"/>
    </location>
</feature>
<dbReference type="Gene3D" id="3.40.50.2000">
    <property type="entry name" value="Glycogen Phosphorylase B"/>
    <property type="match status" value="2"/>
</dbReference>
<dbReference type="PANTHER" id="PTHR12526">
    <property type="entry name" value="GLYCOSYLTRANSFERASE"/>
    <property type="match status" value="1"/>
</dbReference>
<keyword evidence="6" id="KW-1185">Reference proteome</keyword>
<protein>
    <submittedName>
        <fullName evidence="5">Transferase</fullName>
    </submittedName>
</protein>
<gene>
    <name evidence="5" type="ORF">MasN3_38210</name>
</gene>
<sequence length="475" mass="51047">MKLDEVQAAANVAAVAAAHAAAQAEAAPAPPLLVAGSAGSAGIRRRIAIISEHASPLAAPGSVDCGGQNVYVAQLARELARAGHRVDVFTRRDTPKQRQVAHWHDGIRVIHVPAGPPRHVPKEQLLPHVDAFARYVTRFARRQPAAYDIAHANFFMSGMVAQHLKAALGLPFVITFHALGRVRRLAQGTADTFPTERMRIEAALMRAADRVIAECPQDRYDMERLYGAPLSRIAIAPCGFAPDELWPVPMLEARARLGLDAGRFIVLQLGRMVPRKGVDTVIQGVAMLRHRHGVDAQLLVVGGDVKGQAGAGGGDRLELARLRSVAADLGIAAHVRFTGQQPRAVLRDYYGAANVFASTPWYEPFGITPVEAMACARPVIGAEVGGIKSTVNDGVTGFLVPSRDPLALAERLARLHRHPELARAMGEAGRRRACEHYTWRNVASQLAAIYADVLDATRSTAQAAAYPNAITLRSP</sequence>
<name>A0ABN6TDS0_9BURK</name>
<evidence type="ECO:0000259" key="3">
    <source>
        <dbReference type="Pfam" id="PF00534"/>
    </source>
</evidence>
<proteinExistence type="predicted"/>
<dbReference type="InterPro" id="IPR001296">
    <property type="entry name" value="Glyco_trans_1"/>
</dbReference>
<dbReference type="InterPro" id="IPR028098">
    <property type="entry name" value="Glyco_trans_4-like_N"/>
</dbReference>
<evidence type="ECO:0000313" key="5">
    <source>
        <dbReference type="EMBL" id="BDT60327.1"/>
    </source>
</evidence>
<feature type="domain" description="Glycosyl transferase family 1" evidence="3">
    <location>
        <begin position="252"/>
        <end position="432"/>
    </location>
</feature>
<dbReference type="Pfam" id="PF00534">
    <property type="entry name" value="Glycos_transf_1"/>
    <property type="match status" value="1"/>
</dbReference>
<dbReference type="PANTHER" id="PTHR12526:SF510">
    <property type="entry name" value="D-INOSITOL 3-PHOSPHATE GLYCOSYLTRANSFERASE"/>
    <property type="match status" value="1"/>
</dbReference>